<sequence>MKIKPYIIDRKSLSDDLLIQCYYQAIRLNCDERFIQILKDSIQHRSLVLEPESSKQV</sequence>
<evidence type="ECO:0000313" key="1">
    <source>
        <dbReference type="EMBL" id="MBJ6362690.1"/>
    </source>
</evidence>
<proteinExistence type="predicted"/>
<dbReference type="EMBL" id="JAELUP010000089">
    <property type="protein sequence ID" value="MBJ6362690.1"/>
    <property type="molecule type" value="Genomic_DNA"/>
</dbReference>
<organism evidence="1 2">
    <name type="scientific">Paenibacillus roseus</name>
    <dbReference type="NCBI Taxonomy" id="2798579"/>
    <lineage>
        <taxon>Bacteria</taxon>
        <taxon>Bacillati</taxon>
        <taxon>Bacillota</taxon>
        <taxon>Bacilli</taxon>
        <taxon>Bacillales</taxon>
        <taxon>Paenibacillaceae</taxon>
        <taxon>Paenibacillus</taxon>
    </lineage>
</organism>
<reference evidence="1" key="1">
    <citation type="submission" date="2020-12" db="EMBL/GenBank/DDBJ databases">
        <authorList>
            <person name="Huq M.A."/>
        </authorList>
    </citation>
    <scope>NUCLEOTIDE SEQUENCE</scope>
    <source>
        <strain evidence="1">MAHUQ-46</strain>
    </source>
</reference>
<accession>A0A934J987</accession>
<dbReference type="Gene3D" id="1.10.287.1100">
    <property type="entry name" value="Sporulation inhibitor A"/>
    <property type="match status" value="1"/>
</dbReference>
<dbReference type="Pfam" id="PF08970">
    <property type="entry name" value="Sda"/>
    <property type="match status" value="1"/>
</dbReference>
<dbReference type="Proteomes" id="UP000640274">
    <property type="component" value="Unassembled WGS sequence"/>
</dbReference>
<protein>
    <submittedName>
        <fullName evidence="1">Sporulation histidine kinase inhibitor Sda</fullName>
    </submittedName>
</protein>
<dbReference type="AlphaFoldDB" id="A0A934J987"/>
<comment type="caution">
    <text evidence="1">The sequence shown here is derived from an EMBL/GenBank/DDBJ whole genome shotgun (WGS) entry which is preliminary data.</text>
</comment>
<dbReference type="InterPro" id="IPR036916">
    <property type="entry name" value="Sda_sf"/>
</dbReference>
<dbReference type="RefSeq" id="WP_199020234.1">
    <property type="nucleotide sequence ID" value="NZ_JAELUP010000089.1"/>
</dbReference>
<keyword evidence="2" id="KW-1185">Reference proteome</keyword>
<dbReference type="SUPFAM" id="SSF100985">
    <property type="entry name" value="Sporulation inhibitor Sda"/>
    <property type="match status" value="1"/>
</dbReference>
<evidence type="ECO:0000313" key="2">
    <source>
        <dbReference type="Proteomes" id="UP000640274"/>
    </source>
</evidence>
<name>A0A934J987_9BACL</name>
<dbReference type="InterPro" id="IPR015064">
    <property type="entry name" value="Sda"/>
</dbReference>
<gene>
    <name evidence="1" type="primary">sda</name>
    <name evidence="1" type="ORF">JFN88_15835</name>
</gene>